<keyword evidence="12" id="KW-0175">Coiled coil</keyword>
<dbReference type="PROSITE" id="PS51698">
    <property type="entry name" value="U_BOX"/>
    <property type="match status" value="1"/>
</dbReference>
<dbReference type="GO" id="GO:0006511">
    <property type="term" value="P:ubiquitin-dependent protein catabolic process"/>
    <property type="evidence" value="ECO:0007669"/>
    <property type="project" value="InterPro"/>
</dbReference>
<evidence type="ECO:0000313" key="16">
    <source>
        <dbReference type="Proteomes" id="UP001374579"/>
    </source>
</evidence>
<evidence type="ECO:0000256" key="3">
    <source>
        <dbReference type="ARBA" id="ARBA00004906"/>
    </source>
</evidence>
<evidence type="ECO:0000256" key="10">
    <source>
        <dbReference type="ARBA" id="ARBA00037624"/>
    </source>
</evidence>
<evidence type="ECO:0000256" key="6">
    <source>
        <dbReference type="ARBA" id="ARBA00022490"/>
    </source>
</evidence>
<proteinExistence type="inferred from homology"/>
<comment type="pathway">
    <text evidence="3">Protein modification; protein ubiquitination.</text>
</comment>
<evidence type="ECO:0000256" key="13">
    <source>
        <dbReference type="SAM" id="MobiDB-lite"/>
    </source>
</evidence>
<dbReference type="GO" id="GO:0000151">
    <property type="term" value="C:ubiquitin ligase complex"/>
    <property type="evidence" value="ECO:0007669"/>
    <property type="project" value="InterPro"/>
</dbReference>
<evidence type="ECO:0000256" key="9">
    <source>
        <dbReference type="ARBA" id="ARBA00022990"/>
    </source>
</evidence>
<name>A0AAN9BUH3_9CAEN</name>
<comment type="similarity">
    <text evidence="4">Belongs to the ubiquitin conjugation factor E4 family.</text>
</comment>
<sequence length="1043" mass="118573">MNPDDISSNPFAALFPSLDQAKQFQQTSLQNVEKEEAKDKATDSGQGNVRDEVREAVELNSIVESIFLVTFDPESRDDISRPSRCIYLKEVATALGNPTVIGQDTLEQVVFERIMLEPEDLTGHLRVTRETKHDTKAAVAAAEKDELVFLGQCYSRSRQLQQDYKTSGAMNKYAFAVQCEKVIIMNGKMCLQQPLCFHSQNFVRQFLDILREDLVIQNGPGEGTEFLQKVCEEIHTCQEDTTLQEVLSGILDHVRALFTKMNLIHGDVSHYLTILTFFVSNPTIAEVFMTYNTPKNANSAVAYETTLVGSILSLSCIPKSEVGPYEFFTNPSSQSKQEHDINESNLWIPLSRVCEGVYNLLFSIIKVSPDLRNRVLTWLGNCIHANAGRNKLWSSMPQLFSQAYCSEGFALNLCYVLLRLSQPFAKPLSPKLLKIQPSYTSVVVVDQAEADALGVHTKGLSEATPLVTSETVQHLPKEENYGFVTEVFYLTQQAVQLGFHAVHDKLVKLNQDLHRVQRLYHEARGQVGSDEDEPVRSIKAQMEKGMTLFFSMKAALSQTQLLEMSLNFHLATATWLCHVATQPLGAPFQPVTFPLPKETMPALTHIPEYILGNLTDFVLFAHQFKDDMFDVAGDSIQHLMTLVLVFMGSPQRIKNPHIRAELADMLAAVLPPRSEARGLFAKYAREQLFRTHPLVSHLSETLLHVFVSIEMTGQAVEFEQKFNYRRPMYLVLDYIWEIDIHKKAINEMSKFAEEHMEEADAPLFLRFINLLVNDATFLLDEALSYMSQIKTKQQEKDSGAWRDLSPQQRQEQEGLLRQVGMMARYHNVMANHTIHALQQLTSHITSIFCHPTFVDRIAAMLNYFLSQLVGPKQKEFSVKDRAEFEFKPQVILLDIVQIYLHLESCEKFCLSVLGDKRSFSDKLMFQTTTVLQKVAQTPQIITDFIAFQEKIKDLEEQKNEEDEQLTDAPEEFLDPILGTLMTDPVLLPTSNIIMDRSVIARHILSDQSDPFNRKPLTMEMVEPATELREKLQLWIAERKAKKS</sequence>
<feature type="region of interest" description="Disordered" evidence="13">
    <location>
        <begin position="22"/>
        <end position="48"/>
    </location>
</feature>
<keyword evidence="16" id="KW-1185">Reference proteome</keyword>
<dbReference type="CDD" id="cd16658">
    <property type="entry name" value="RING-Ubox_UBE4B"/>
    <property type="match status" value="1"/>
</dbReference>
<dbReference type="InterPro" id="IPR003613">
    <property type="entry name" value="Ubox_domain"/>
</dbReference>
<evidence type="ECO:0000256" key="2">
    <source>
        <dbReference type="ARBA" id="ARBA00004496"/>
    </source>
</evidence>
<accession>A0AAN9BUH3</accession>
<dbReference type="EC" id="2.3.2.27" evidence="5"/>
<dbReference type="AlphaFoldDB" id="A0AAN9BUH3"/>
<dbReference type="SUPFAM" id="SSF57850">
    <property type="entry name" value="RING/U-box"/>
    <property type="match status" value="1"/>
</dbReference>
<comment type="subcellular location">
    <subcellularLocation>
        <location evidence="2">Cytoplasm</location>
    </subcellularLocation>
</comment>
<dbReference type="Proteomes" id="UP001374579">
    <property type="component" value="Unassembled WGS sequence"/>
</dbReference>
<dbReference type="PANTHER" id="PTHR13931">
    <property type="entry name" value="UBIQUITINATION FACTOR E4"/>
    <property type="match status" value="1"/>
</dbReference>
<dbReference type="GO" id="GO:0034450">
    <property type="term" value="F:ubiquitin-ubiquitin ligase activity"/>
    <property type="evidence" value="ECO:0007669"/>
    <property type="project" value="InterPro"/>
</dbReference>
<evidence type="ECO:0000256" key="4">
    <source>
        <dbReference type="ARBA" id="ARBA00007434"/>
    </source>
</evidence>
<comment type="catalytic activity">
    <reaction evidence="1">
        <text>S-ubiquitinyl-[E2 ubiquitin-conjugating enzyme]-L-cysteine + [acceptor protein]-L-lysine = [E2 ubiquitin-conjugating enzyme]-L-cysteine + N(6)-ubiquitinyl-[acceptor protein]-L-lysine.</text>
        <dbReference type="EC" id="2.3.2.27"/>
    </reaction>
</comment>
<evidence type="ECO:0000313" key="15">
    <source>
        <dbReference type="EMBL" id="KAK7111584.1"/>
    </source>
</evidence>
<dbReference type="GO" id="GO:0036503">
    <property type="term" value="P:ERAD pathway"/>
    <property type="evidence" value="ECO:0007669"/>
    <property type="project" value="InterPro"/>
</dbReference>
<comment type="caution">
    <text evidence="15">The sequence shown here is derived from an EMBL/GenBank/DDBJ whole genome shotgun (WGS) entry which is preliminary data.</text>
</comment>
<reference evidence="15 16" key="1">
    <citation type="submission" date="2024-02" db="EMBL/GenBank/DDBJ databases">
        <title>Chromosome-scale genome assembly of the rough periwinkle Littorina saxatilis.</title>
        <authorList>
            <person name="De Jode A."/>
            <person name="Faria R."/>
            <person name="Formenti G."/>
            <person name="Sims Y."/>
            <person name="Smith T.P."/>
            <person name="Tracey A."/>
            <person name="Wood J.M.D."/>
            <person name="Zagrodzka Z.B."/>
            <person name="Johannesson K."/>
            <person name="Butlin R.K."/>
            <person name="Leder E.H."/>
        </authorList>
    </citation>
    <scope>NUCLEOTIDE SEQUENCE [LARGE SCALE GENOMIC DNA]</scope>
    <source>
        <strain evidence="15">Snail1</strain>
        <tissue evidence="15">Muscle</tissue>
    </source>
</reference>
<feature type="domain" description="U-box" evidence="14">
    <location>
        <begin position="967"/>
        <end position="1041"/>
    </location>
</feature>
<dbReference type="GO" id="GO:0005634">
    <property type="term" value="C:nucleus"/>
    <property type="evidence" value="ECO:0007669"/>
    <property type="project" value="TreeGrafter"/>
</dbReference>
<dbReference type="InterPro" id="IPR013083">
    <property type="entry name" value="Znf_RING/FYVE/PHD"/>
</dbReference>
<feature type="coiled-coil region" evidence="12">
    <location>
        <begin position="944"/>
        <end position="971"/>
    </location>
</feature>
<dbReference type="Pfam" id="PF04564">
    <property type="entry name" value="U-box"/>
    <property type="match status" value="1"/>
</dbReference>
<comment type="function">
    <text evidence="10">Ubiquitin-protein ligase that probably functions as an E3 ligase in conjunction with specific E1 and E2 ligases. May also function as an E4 ligase mediating the assembly of polyubiquitin chains on substrates ubiquitinated by another E3 ubiquitin ligase. Mediates 'Lys-48'-linked polyubiquitination of substrates.</text>
</comment>
<feature type="compositionally biased region" description="Polar residues" evidence="13">
    <location>
        <begin position="22"/>
        <end position="31"/>
    </location>
</feature>
<feature type="compositionally biased region" description="Basic and acidic residues" evidence="13">
    <location>
        <begin position="32"/>
        <end position="42"/>
    </location>
</feature>
<gene>
    <name evidence="15" type="ORF">V1264_011192</name>
</gene>
<keyword evidence="7" id="KW-0808">Transferase</keyword>
<evidence type="ECO:0000256" key="11">
    <source>
        <dbReference type="ARBA" id="ARBA00040077"/>
    </source>
</evidence>
<evidence type="ECO:0000256" key="12">
    <source>
        <dbReference type="SAM" id="Coils"/>
    </source>
</evidence>
<keyword evidence="8" id="KW-0833">Ubl conjugation pathway</keyword>
<dbReference type="EMBL" id="JBAMIC010000002">
    <property type="protein sequence ID" value="KAK7111584.1"/>
    <property type="molecule type" value="Genomic_DNA"/>
</dbReference>
<evidence type="ECO:0000256" key="7">
    <source>
        <dbReference type="ARBA" id="ARBA00022679"/>
    </source>
</evidence>
<dbReference type="PANTHER" id="PTHR13931:SF16">
    <property type="entry name" value="UBIQUITIN CONJUGATION FACTOR E4 A"/>
    <property type="match status" value="1"/>
</dbReference>
<dbReference type="SMART" id="SM00504">
    <property type="entry name" value="Ubox"/>
    <property type="match status" value="1"/>
</dbReference>
<dbReference type="Pfam" id="PF10408">
    <property type="entry name" value="Ufd2P_core"/>
    <property type="match status" value="1"/>
</dbReference>
<dbReference type="Gene3D" id="3.30.40.10">
    <property type="entry name" value="Zinc/RING finger domain, C3HC4 (zinc finger)"/>
    <property type="match status" value="1"/>
</dbReference>
<protein>
    <recommendedName>
        <fullName evidence="11">Ubiquitin conjugation factor E4 A</fullName>
        <ecNumber evidence="5">2.3.2.27</ecNumber>
    </recommendedName>
</protein>
<dbReference type="GO" id="GO:0000209">
    <property type="term" value="P:protein polyubiquitination"/>
    <property type="evidence" value="ECO:0007669"/>
    <property type="project" value="TreeGrafter"/>
</dbReference>
<dbReference type="InterPro" id="IPR019474">
    <property type="entry name" value="Ub_conjug_fac_E4_core"/>
</dbReference>
<dbReference type="FunFam" id="3.30.40.10:FF:000055">
    <property type="entry name" value="Ubiquitin conjugation factor e4 a"/>
    <property type="match status" value="1"/>
</dbReference>
<keyword evidence="9" id="KW-0007">Acetylation</keyword>
<evidence type="ECO:0000259" key="14">
    <source>
        <dbReference type="PROSITE" id="PS51698"/>
    </source>
</evidence>
<evidence type="ECO:0000256" key="1">
    <source>
        <dbReference type="ARBA" id="ARBA00000900"/>
    </source>
</evidence>
<dbReference type="InterPro" id="IPR045132">
    <property type="entry name" value="UBE4"/>
</dbReference>
<organism evidence="15 16">
    <name type="scientific">Littorina saxatilis</name>
    <dbReference type="NCBI Taxonomy" id="31220"/>
    <lineage>
        <taxon>Eukaryota</taxon>
        <taxon>Metazoa</taxon>
        <taxon>Spiralia</taxon>
        <taxon>Lophotrochozoa</taxon>
        <taxon>Mollusca</taxon>
        <taxon>Gastropoda</taxon>
        <taxon>Caenogastropoda</taxon>
        <taxon>Littorinimorpha</taxon>
        <taxon>Littorinoidea</taxon>
        <taxon>Littorinidae</taxon>
        <taxon>Littorina</taxon>
    </lineage>
</organism>
<dbReference type="GO" id="GO:0005737">
    <property type="term" value="C:cytoplasm"/>
    <property type="evidence" value="ECO:0007669"/>
    <property type="project" value="UniProtKB-SubCell"/>
</dbReference>
<evidence type="ECO:0000256" key="5">
    <source>
        <dbReference type="ARBA" id="ARBA00012483"/>
    </source>
</evidence>
<evidence type="ECO:0000256" key="8">
    <source>
        <dbReference type="ARBA" id="ARBA00022786"/>
    </source>
</evidence>
<keyword evidence="6" id="KW-0963">Cytoplasm</keyword>